<evidence type="ECO:0000256" key="5">
    <source>
        <dbReference type="ARBA" id="ARBA00022833"/>
    </source>
</evidence>
<comment type="caution">
    <text evidence="10">The sequence shown here is derived from an EMBL/GenBank/DDBJ whole genome shotgun (WGS) entry which is preliminary data.</text>
</comment>
<keyword evidence="2" id="KW-0479">Metal-binding</keyword>
<feature type="compositionally biased region" description="Basic and acidic residues" evidence="7">
    <location>
        <begin position="165"/>
        <end position="179"/>
    </location>
</feature>
<dbReference type="OrthoDB" id="7608935at2759"/>
<keyword evidence="6" id="KW-0539">Nucleus</keyword>
<dbReference type="Proteomes" id="UP000308092">
    <property type="component" value="Unassembled WGS sequence"/>
</dbReference>
<dbReference type="GO" id="GO:0031499">
    <property type="term" value="C:TRAMP complex"/>
    <property type="evidence" value="ECO:0007669"/>
    <property type="project" value="TreeGrafter"/>
</dbReference>
<feature type="domain" description="CCHC-type" evidence="8">
    <location>
        <begin position="422"/>
        <end position="438"/>
    </location>
</feature>
<evidence type="ECO:0000256" key="1">
    <source>
        <dbReference type="ARBA" id="ARBA00004123"/>
    </source>
</evidence>
<feature type="domain" description="CCHC-type" evidence="8">
    <location>
        <begin position="323"/>
        <end position="339"/>
    </location>
</feature>
<evidence type="ECO:0000256" key="3">
    <source>
        <dbReference type="ARBA" id="ARBA00022737"/>
    </source>
</evidence>
<keyword evidence="5" id="KW-0862">Zinc</keyword>
<feature type="compositionally biased region" description="Basic and acidic residues" evidence="7">
    <location>
        <begin position="1"/>
        <end position="12"/>
    </location>
</feature>
<evidence type="ECO:0000256" key="7">
    <source>
        <dbReference type="SAM" id="MobiDB-lite"/>
    </source>
</evidence>
<dbReference type="GO" id="GO:0071036">
    <property type="term" value="P:nuclear polyadenylation-dependent snoRNA catabolic process"/>
    <property type="evidence" value="ECO:0007669"/>
    <property type="project" value="TreeGrafter"/>
</dbReference>
<dbReference type="RefSeq" id="XP_033429219.1">
    <property type="nucleotide sequence ID" value="XM_033567224.1"/>
</dbReference>
<feature type="compositionally biased region" description="Basic and acidic residues" evidence="7">
    <location>
        <begin position="47"/>
        <end position="58"/>
    </location>
</feature>
<dbReference type="Gene3D" id="4.10.60.10">
    <property type="entry name" value="Zinc finger, CCHC-type"/>
    <property type="match status" value="1"/>
</dbReference>
<keyword evidence="11" id="KW-1185">Reference proteome</keyword>
<dbReference type="GO" id="GO:0071037">
    <property type="term" value="P:nuclear polyadenylation-dependent snRNA catabolic process"/>
    <property type="evidence" value="ECO:0007669"/>
    <property type="project" value="TreeGrafter"/>
</dbReference>
<name>A0A4S3J3U2_9EURO</name>
<feature type="compositionally biased region" description="Polar residues" evidence="7">
    <location>
        <begin position="119"/>
        <end position="132"/>
    </location>
</feature>
<dbReference type="InterPro" id="IPR001878">
    <property type="entry name" value="Znf_CCHC"/>
</dbReference>
<keyword evidence="4" id="KW-0863">Zinc-finger</keyword>
<dbReference type="GO" id="GO:0003723">
    <property type="term" value="F:RNA binding"/>
    <property type="evidence" value="ECO:0007669"/>
    <property type="project" value="TreeGrafter"/>
</dbReference>
<feature type="compositionally biased region" description="Low complexity" evidence="7">
    <location>
        <begin position="74"/>
        <end position="96"/>
    </location>
</feature>
<dbReference type="GeneID" id="54325237"/>
<keyword evidence="3" id="KW-0677">Repeat</keyword>
<evidence type="ECO:0000313" key="9">
    <source>
        <dbReference type="EMBL" id="KAA8649858.1"/>
    </source>
</evidence>
<dbReference type="VEuPathDB" id="FungiDB:EYZ11_011055"/>
<dbReference type="GO" id="GO:0071038">
    <property type="term" value="P:TRAMP-dependent tRNA surveillance pathway"/>
    <property type="evidence" value="ECO:0007669"/>
    <property type="project" value="TreeGrafter"/>
</dbReference>
<dbReference type="SMART" id="SM00343">
    <property type="entry name" value="ZnF_C2HC"/>
    <property type="match status" value="5"/>
</dbReference>
<reference evidence="9 12" key="2">
    <citation type="submission" date="2019-08" db="EMBL/GenBank/DDBJ databases">
        <title>The genome sequence of a newly discovered highly antifungal drug resistant Aspergillus species, Aspergillus tanneri NIH 1004.</title>
        <authorList>
            <person name="Mounaud S."/>
            <person name="Singh I."/>
            <person name="Joardar V."/>
            <person name="Pakala S."/>
            <person name="Pakala S."/>
            <person name="Venepally P."/>
            <person name="Chung J.K."/>
            <person name="Losada L."/>
            <person name="Nierman W.C."/>
        </authorList>
    </citation>
    <scope>NUCLEOTIDE SEQUENCE [LARGE SCALE GENOMIC DNA]</scope>
    <source>
        <strain evidence="9 12">NIH1004</strain>
    </source>
</reference>
<dbReference type="PANTHER" id="PTHR46543:SF1">
    <property type="entry name" value="ZINC FINGER CCHC DOMAIN-CONTAINING PROTEIN 7"/>
    <property type="match status" value="1"/>
</dbReference>
<dbReference type="EMBL" id="QUQM01000001">
    <property type="protein sequence ID" value="KAA8649858.1"/>
    <property type="molecule type" value="Genomic_DNA"/>
</dbReference>
<dbReference type="Proteomes" id="UP000324241">
    <property type="component" value="Unassembled WGS sequence"/>
</dbReference>
<feature type="compositionally biased region" description="Pro residues" evidence="7">
    <location>
        <begin position="579"/>
        <end position="588"/>
    </location>
</feature>
<proteinExistence type="predicted"/>
<accession>A0A4S3J3U2</accession>
<dbReference type="AlphaFoldDB" id="A0A4S3J3U2"/>
<feature type="compositionally biased region" description="Acidic residues" evidence="7">
    <location>
        <begin position="200"/>
        <end position="213"/>
    </location>
</feature>
<gene>
    <name evidence="9" type="primary">ZCCHC7</name>
    <name evidence="9" type="ORF">ATNIH1004_002535</name>
    <name evidence="10" type="ORF">EYZ11_011055</name>
</gene>
<dbReference type="InterPro" id="IPR051644">
    <property type="entry name" value="TRAMP_AT-DNA-binding"/>
</dbReference>
<feature type="compositionally biased region" description="Polar residues" evidence="7">
    <location>
        <begin position="24"/>
        <end position="33"/>
    </location>
</feature>
<feature type="compositionally biased region" description="Polar residues" evidence="7">
    <location>
        <begin position="187"/>
        <end position="196"/>
    </location>
</feature>
<feature type="compositionally biased region" description="Polar residues" evidence="7">
    <location>
        <begin position="255"/>
        <end position="271"/>
    </location>
</feature>
<dbReference type="STRING" id="1220188.A0A4S3J3U2"/>
<feature type="region of interest" description="Disordered" evidence="7">
    <location>
        <begin position="1"/>
        <end position="279"/>
    </location>
</feature>
<evidence type="ECO:0000313" key="10">
    <source>
        <dbReference type="EMBL" id="THC89490.1"/>
    </source>
</evidence>
<feature type="compositionally biased region" description="Low complexity" evidence="7">
    <location>
        <begin position="155"/>
        <end position="164"/>
    </location>
</feature>
<reference evidence="10 11" key="1">
    <citation type="submission" date="2019-03" db="EMBL/GenBank/DDBJ databases">
        <title>The genome sequence of a newly discovered highly antifungal drug resistant Aspergillus species, Aspergillus tanneri NIH 1004.</title>
        <authorList>
            <person name="Mounaud S."/>
            <person name="Singh I."/>
            <person name="Joardar V."/>
            <person name="Pakala S."/>
            <person name="Pakala S."/>
            <person name="Venepally P."/>
            <person name="Hoover J."/>
            <person name="Nierman W."/>
            <person name="Chung J."/>
            <person name="Losada L."/>
        </authorList>
    </citation>
    <scope>NUCLEOTIDE SEQUENCE [LARGE SCALE GENOMIC DNA]</scope>
    <source>
        <strain evidence="10 11">NIH1004</strain>
    </source>
</reference>
<dbReference type="GO" id="GO:0071035">
    <property type="term" value="P:nuclear polyadenylation-dependent rRNA catabolic process"/>
    <property type="evidence" value="ECO:0007669"/>
    <property type="project" value="TreeGrafter"/>
</dbReference>
<evidence type="ECO:0000259" key="8">
    <source>
        <dbReference type="SMART" id="SM00343"/>
    </source>
</evidence>
<evidence type="ECO:0000313" key="11">
    <source>
        <dbReference type="Proteomes" id="UP000308092"/>
    </source>
</evidence>
<feature type="domain" description="CCHC-type" evidence="8">
    <location>
        <begin position="387"/>
        <end position="403"/>
    </location>
</feature>
<evidence type="ECO:0000256" key="2">
    <source>
        <dbReference type="ARBA" id="ARBA00022723"/>
    </source>
</evidence>
<dbReference type="EMBL" id="SOSA01000646">
    <property type="protein sequence ID" value="THC89490.1"/>
    <property type="molecule type" value="Genomic_DNA"/>
</dbReference>
<evidence type="ECO:0000256" key="6">
    <source>
        <dbReference type="ARBA" id="ARBA00023242"/>
    </source>
</evidence>
<feature type="compositionally biased region" description="Gly residues" evidence="7">
    <location>
        <begin position="601"/>
        <end position="614"/>
    </location>
</feature>
<sequence length="632" mass="68938">MSNSSDGDHDSRTASVGAQRIRGNGSSTSSRQSPMDPPNSKRQRRNGKADNRDVHDFVPRGASFSANSLEVDPDSTSSSGFDSDSNSDFSDETSSSGEEDSGPQEGNPGGASTVRWNRGSKSVIRTSLSSRGNKPDGNAKQSSQFDAVNNKYWRSRSASASASDDSPKPHNNRPDHTAPEEGELQEDTTVASNQMHLSDDSDDSDSLVSEADDSILLNIGTRDQDQGNFGQKRKRSSPAEDGDDYDPETLPMSEVLSSGKASDLQNRTAHGSSKEEAFRRFSEKYPATPSTLADLDRSDMESQARCLFYDRDINDIDLQLPIACTECLREGHLAEVCPSKECVHCGAWNQHQSSFCPKWRRCQRCRDRGHDEPQCSSALKSSASEIPCDLCGSSAHLERQCDLMWKIPRQDPPMGPVLVSLSCSHCTSNRHLVGDCPSLPRPIPSSSWTLRGIDPSMVTNINSVIGSRRGGAPSRGGQRGMRIKGRANQRSPSPDSDDMMSRPRQLLGRNTQRPNIRIGGGIGKNHSLAPADTRAPVNDARQIYRDRQDCQRGNGRQRSWSPNPPPGRNRKPDSRQPAPRSPPPNRSKPPPRRGGADRGGRGGPRGGGKRGGGDTYRPLPSAAKEAWDRYRL</sequence>
<comment type="subcellular location">
    <subcellularLocation>
        <location evidence="1">Nucleus</location>
    </subcellularLocation>
</comment>
<dbReference type="PANTHER" id="PTHR46543">
    <property type="entry name" value="ZINC FINGER CCHC DOMAIN-CONTAINING PROTEIN 7"/>
    <property type="match status" value="1"/>
</dbReference>
<organism evidence="10 11">
    <name type="scientific">Aspergillus tanneri</name>
    <dbReference type="NCBI Taxonomy" id="1220188"/>
    <lineage>
        <taxon>Eukaryota</taxon>
        <taxon>Fungi</taxon>
        <taxon>Dikarya</taxon>
        <taxon>Ascomycota</taxon>
        <taxon>Pezizomycotina</taxon>
        <taxon>Eurotiomycetes</taxon>
        <taxon>Eurotiomycetidae</taxon>
        <taxon>Eurotiales</taxon>
        <taxon>Aspergillaceae</taxon>
        <taxon>Aspergillus</taxon>
        <taxon>Aspergillus subgen. Circumdati</taxon>
    </lineage>
</organism>
<feature type="region of interest" description="Disordered" evidence="7">
    <location>
        <begin position="463"/>
        <end position="632"/>
    </location>
</feature>
<protein>
    <submittedName>
        <fullName evidence="9">Zinc finger, CCHC domain containing</fullName>
    </submittedName>
</protein>
<dbReference type="GO" id="GO:0071039">
    <property type="term" value="P:nuclear polyadenylation-dependent CUT catabolic process"/>
    <property type="evidence" value="ECO:0007669"/>
    <property type="project" value="TreeGrafter"/>
</dbReference>
<dbReference type="GO" id="GO:0008270">
    <property type="term" value="F:zinc ion binding"/>
    <property type="evidence" value="ECO:0007669"/>
    <property type="project" value="UniProtKB-KW"/>
</dbReference>
<evidence type="ECO:0000313" key="12">
    <source>
        <dbReference type="Proteomes" id="UP000324241"/>
    </source>
</evidence>
<feature type="domain" description="CCHC-type" evidence="8">
    <location>
        <begin position="361"/>
        <end position="377"/>
    </location>
</feature>
<evidence type="ECO:0000256" key="4">
    <source>
        <dbReference type="ARBA" id="ARBA00022771"/>
    </source>
</evidence>
<dbReference type="GO" id="GO:0071031">
    <property type="term" value="P:nuclear mRNA surveillance of mRNA 3'-end processing"/>
    <property type="evidence" value="ECO:0007669"/>
    <property type="project" value="TreeGrafter"/>
</dbReference>
<feature type="domain" description="CCHC-type" evidence="8">
    <location>
        <begin position="341"/>
        <end position="358"/>
    </location>
</feature>